<reference evidence="1 2" key="1">
    <citation type="submission" date="2024-09" db="EMBL/GenBank/DDBJ databases">
        <title>Chromosome-scale assembly of Riccia sorocarpa.</title>
        <authorList>
            <person name="Paukszto L."/>
        </authorList>
    </citation>
    <scope>NUCLEOTIDE SEQUENCE [LARGE SCALE GENOMIC DNA]</scope>
    <source>
        <strain evidence="1">LP-2024</strain>
        <tissue evidence="1">Aerial parts of the thallus</tissue>
    </source>
</reference>
<protein>
    <submittedName>
        <fullName evidence="1">Uncharacterized protein</fullName>
    </submittedName>
</protein>
<organism evidence="1 2">
    <name type="scientific">Riccia sorocarpa</name>
    <dbReference type="NCBI Taxonomy" id="122646"/>
    <lineage>
        <taxon>Eukaryota</taxon>
        <taxon>Viridiplantae</taxon>
        <taxon>Streptophyta</taxon>
        <taxon>Embryophyta</taxon>
        <taxon>Marchantiophyta</taxon>
        <taxon>Marchantiopsida</taxon>
        <taxon>Marchantiidae</taxon>
        <taxon>Marchantiales</taxon>
        <taxon>Ricciaceae</taxon>
        <taxon>Riccia</taxon>
    </lineage>
</organism>
<proteinExistence type="predicted"/>
<accession>A0ABD3HD72</accession>
<dbReference type="Proteomes" id="UP001633002">
    <property type="component" value="Unassembled WGS sequence"/>
</dbReference>
<dbReference type="EMBL" id="JBJQOH010000004">
    <property type="protein sequence ID" value="KAL3689478.1"/>
    <property type="molecule type" value="Genomic_DNA"/>
</dbReference>
<name>A0ABD3HD72_9MARC</name>
<gene>
    <name evidence="1" type="ORF">R1sor_015787</name>
</gene>
<evidence type="ECO:0000313" key="1">
    <source>
        <dbReference type="EMBL" id="KAL3689478.1"/>
    </source>
</evidence>
<dbReference type="AlphaFoldDB" id="A0ABD3HD72"/>
<keyword evidence="2" id="KW-1185">Reference proteome</keyword>
<sequence>MDQPHRPHYPSDRINYHAIRRPNTVQVIRIFEDLLDTYTSLRHALGPTTSHAAVLRYQLESTRLEAEDDGFAEFEEEALEETAYEPGVGDRLCSDRAFGVDARFVFGGATHLVVRAFLNKHITAAKMRFYVRAIENFMSETFHSVIEICNQTDSLGMIT</sequence>
<evidence type="ECO:0000313" key="2">
    <source>
        <dbReference type="Proteomes" id="UP001633002"/>
    </source>
</evidence>
<comment type="caution">
    <text evidence="1">The sequence shown here is derived from an EMBL/GenBank/DDBJ whole genome shotgun (WGS) entry which is preliminary data.</text>
</comment>